<accession>A0A9Q8T5I9</accession>
<gene>
    <name evidence="2" type="ORF">CLUP02_14117</name>
</gene>
<dbReference type="EMBL" id="CP019479">
    <property type="protein sequence ID" value="UQC88592.1"/>
    <property type="molecule type" value="Genomic_DNA"/>
</dbReference>
<feature type="region of interest" description="Disordered" evidence="1">
    <location>
        <begin position="22"/>
        <end position="50"/>
    </location>
</feature>
<sequence>MRLSAPDVYELSRPRYLARPTELLPHQKTGEPSSSQVRNTMRERTRAGKLSTSVQSLTSGLWLDRGCRRRDLPLQLLGWFTSIALISSSILTSSPTNFISGLIRVLTHSIQHPIMTPVCVLVNDPTTFKMMAACSSQPKISLKHRDSSFSISAS</sequence>
<reference evidence="2" key="1">
    <citation type="journal article" date="2021" name="Mol. Plant Microbe Interact.">
        <title>Complete Genome Sequence of the Plant-Pathogenic Fungus Colletotrichum lupini.</title>
        <authorList>
            <person name="Baroncelli R."/>
            <person name="Pensec F."/>
            <person name="Da Lio D."/>
            <person name="Boufleur T."/>
            <person name="Vicente I."/>
            <person name="Sarrocco S."/>
            <person name="Picot A."/>
            <person name="Baraldi E."/>
            <person name="Sukno S."/>
            <person name="Thon M."/>
            <person name="Le Floch G."/>
        </authorList>
    </citation>
    <scope>NUCLEOTIDE SEQUENCE</scope>
    <source>
        <strain evidence="2">IMI 504893</strain>
    </source>
</reference>
<dbReference type="GeneID" id="73348059"/>
<organism evidence="2 3">
    <name type="scientific">Colletotrichum lupini</name>
    <dbReference type="NCBI Taxonomy" id="145971"/>
    <lineage>
        <taxon>Eukaryota</taxon>
        <taxon>Fungi</taxon>
        <taxon>Dikarya</taxon>
        <taxon>Ascomycota</taxon>
        <taxon>Pezizomycotina</taxon>
        <taxon>Sordariomycetes</taxon>
        <taxon>Hypocreomycetidae</taxon>
        <taxon>Glomerellales</taxon>
        <taxon>Glomerellaceae</taxon>
        <taxon>Colletotrichum</taxon>
        <taxon>Colletotrichum acutatum species complex</taxon>
    </lineage>
</organism>
<protein>
    <submittedName>
        <fullName evidence="2">Uncharacterized protein</fullName>
    </submittedName>
</protein>
<evidence type="ECO:0000256" key="1">
    <source>
        <dbReference type="SAM" id="MobiDB-lite"/>
    </source>
</evidence>
<evidence type="ECO:0000313" key="3">
    <source>
        <dbReference type="Proteomes" id="UP000830671"/>
    </source>
</evidence>
<keyword evidence="3" id="KW-1185">Reference proteome</keyword>
<evidence type="ECO:0000313" key="2">
    <source>
        <dbReference type="EMBL" id="UQC88592.1"/>
    </source>
</evidence>
<dbReference type="RefSeq" id="XP_049150195.1">
    <property type="nucleotide sequence ID" value="XM_049293049.1"/>
</dbReference>
<dbReference type="KEGG" id="clup:CLUP02_14117"/>
<proteinExistence type="predicted"/>
<name>A0A9Q8T5I9_9PEZI</name>
<dbReference type="AlphaFoldDB" id="A0A9Q8T5I9"/>
<feature type="compositionally biased region" description="Polar residues" evidence="1">
    <location>
        <begin position="30"/>
        <end position="39"/>
    </location>
</feature>
<dbReference type="Proteomes" id="UP000830671">
    <property type="component" value="Chromosome 7"/>
</dbReference>